<evidence type="ECO:0000256" key="5">
    <source>
        <dbReference type="ARBA" id="ARBA00025730"/>
    </source>
</evidence>
<keyword evidence="3 6" id="KW-0804">Transcription</keyword>
<dbReference type="InterPro" id="IPR003923">
    <property type="entry name" value="TAF10"/>
</dbReference>
<name>A0ABM4DIF4_HYDVU</name>
<evidence type="ECO:0000313" key="8">
    <source>
        <dbReference type="RefSeq" id="XP_065674283.1"/>
    </source>
</evidence>
<keyword evidence="4 6" id="KW-0539">Nucleus</keyword>
<dbReference type="RefSeq" id="XP_065674283.1">
    <property type="nucleotide sequence ID" value="XM_065818211.1"/>
</dbReference>
<comment type="subcellular location">
    <subcellularLocation>
        <location evidence="1 6">Nucleus</location>
    </subcellularLocation>
</comment>
<comment type="similarity">
    <text evidence="5 6">Belongs to the TAF10 family.</text>
</comment>
<sequence>MAESPLNQNIPDRKPDMNILQSKLNQQIFTTNQQQQLQLPHQKQDFMSLESPKDFENDNVYPPVSANLTEFLNQLEDYTPSIPDAVTINYMHRAGFESVDPKIVRLISLASQKFISDIAHDALQHCKMRGSGQTSRKSGKDKRYTLTMDDLAPALNEYGIHVKKPPYYS</sequence>
<dbReference type="PRINTS" id="PR01443">
    <property type="entry name" value="TFIID30KDSUB"/>
</dbReference>
<keyword evidence="2 6" id="KW-0805">Transcription regulation</keyword>
<evidence type="ECO:0000256" key="3">
    <source>
        <dbReference type="ARBA" id="ARBA00023163"/>
    </source>
</evidence>
<evidence type="ECO:0000256" key="2">
    <source>
        <dbReference type="ARBA" id="ARBA00023015"/>
    </source>
</evidence>
<evidence type="ECO:0000256" key="4">
    <source>
        <dbReference type="ARBA" id="ARBA00023242"/>
    </source>
</evidence>
<dbReference type="PIRSF" id="PIRSF017246">
    <property type="entry name" value="TFIID_TAF10"/>
    <property type="match status" value="1"/>
</dbReference>
<evidence type="ECO:0000313" key="7">
    <source>
        <dbReference type="Proteomes" id="UP001652625"/>
    </source>
</evidence>
<comment type="function">
    <text evidence="6">The TFIID basal transcription factor complex plays a major role in the initiation of RNA polymerase II (Pol II)-dependent transcription.</text>
</comment>
<reference evidence="8" key="1">
    <citation type="submission" date="2025-08" db="UniProtKB">
        <authorList>
            <consortium name="RefSeq"/>
        </authorList>
    </citation>
    <scope>IDENTIFICATION</scope>
</reference>
<protein>
    <recommendedName>
        <fullName evidence="6">Transcription initiation factor TFIID subunit 10</fullName>
    </recommendedName>
</protein>
<organism evidence="7 8">
    <name type="scientific">Hydra vulgaris</name>
    <name type="common">Hydra</name>
    <name type="synonym">Hydra attenuata</name>
    <dbReference type="NCBI Taxonomy" id="6087"/>
    <lineage>
        <taxon>Eukaryota</taxon>
        <taxon>Metazoa</taxon>
        <taxon>Cnidaria</taxon>
        <taxon>Hydrozoa</taxon>
        <taxon>Hydroidolina</taxon>
        <taxon>Anthoathecata</taxon>
        <taxon>Aplanulata</taxon>
        <taxon>Hydridae</taxon>
        <taxon>Hydra</taxon>
    </lineage>
</organism>
<dbReference type="GeneID" id="100199331"/>
<proteinExistence type="inferred from homology"/>
<accession>A0ABM4DIF4</accession>
<dbReference type="PANTHER" id="PTHR21242:SF0">
    <property type="entry name" value="TRANSCRIPTION INITIATION FACTOR TFIID SUBUNIT 10"/>
    <property type="match status" value="1"/>
</dbReference>
<dbReference type="Proteomes" id="UP001652625">
    <property type="component" value="Chromosome 14"/>
</dbReference>
<dbReference type="CDD" id="cd07982">
    <property type="entry name" value="HFD_TAF10"/>
    <property type="match status" value="1"/>
</dbReference>
<gene>
    <name evidence="8" type="primary">LOC100199331</name>
</gene>
<dbReference type="Pfam" id="PF03540">
    <property type="entry name" value="TAF10"/>
    <property type="match status" value="1"/>
</dbReference>
<evidence type="ECO:0000256" key="6">
    <source>
        <dbReference type="PIRNR" id="PIRNR017246"/>
    </source>
</evidence>
<keyword evidence="7" id="KW-1185">Reference proteome</keyword>
<dbReference type="PANTHER" id="PTHR21242">
    <property type="entry name" value="TRANSCRIPTION INITIATION FACTOR TFIID SUBUNIT 10"/>
    <property type="match status" value="1"/>
</dbReference>
<evidence type="ECO:0000256" key="1">
    <source>
        <dbReference type="ARBA" id="ARBA00004123"/>
    </source>
</evidence>